<feature type="domain" description="Secretion system C-terminal sorting" evidence="2">
    <location>
        <begin position="86"/>
        <end position="162"/>
    </location>
</feature>
<keyword evidence="1" id="KW-0732">Signal</keyword>
<keyword evidence="4" id="KW-1185">Reference proteome</keyword>
<reference evidence="3 4" key="1">
    <citation type="submission" date="2023-05" db="EMBL/GenBank/DDBJ databases">
        <title>Novel species of genus Flectobacillus isolated from stream in China.</title>
        <authorList>
            <person name="Lu H."/>
        </authorList>
    </citation>
    <scope>NUCLEOTIDE SEQUENCE [LARGE SCALE GENOMIC DNA]</scope>
    <source>
        <strain evidence="3 4">KCTC 42575</strain>
    </source>
</reference>
<evidence type="ECO:0000313" key="3">
    <source>
        <dbReference type="EMBL" id="MDI9862079.1"/>
    </source>
</evidence>
<feature type="signal peptide" evidence="1">
    <location>
        <begin position="1"/>
        <end position="20"/>
    </location>
</feature>
<protein>
    <submittedName>
        <fullName evidence="3">T9SS type A sorting domain-containing protein</fullName>
    </submittedName>
</protein>
<dbReference type="NCBIfam" id="TIGR04183">
    <property type="entry name" value="Por_Secre_tail"/>
    <property type="match status" value="1"/>
</dbReference>
<proteinExistence type="predicted"/>
<dbReference type="Proteomes" id="UP001236507">
    <property type="component" value="Unassembled WGS sequence"/>
</dbReference>
<evidence type="ECO:0000313" key="4">
    <source>
        <dbReference type="Proteomes" id="UP001236507"/>
    </source>
</evidence>
<name>A0ABT6YER2_9BACT</name>
<dbReference type="RefSeq" id="WP_283346387.1">
    <property type="nucleotide sequence ID" value="NZ_JASHIF010000025.1"/>
</dbReference>
<dbReference type="InterPro" id="IPR026444">
    <property type="entry name" value="Secre_tail"/>
</dbReference>
<evidence type="ECO:0000256" key="1">
    <source>
        <dbReference type="SAM" id="SignalP"/>
    </source>
</evidence>
<comment type="caution">
    <text evidence="3">The sequence shown here is derived from an EMBL/GenBank/DDBJ whole genome shotgun (WGS) entry which is preliminary data.</text>
</comment>
<gene>
    <name evidence="3" type="ORF">QM524_22840</name>
</gene>
<feature type="chain" id="PRO_5046351522" evidence="1">
    <location>
        <begin position="21"/>
        <end position="164"/>
    </location>
</feature>
<organism evidence="3 4">
    <name type="scientific">Flectobacillus roseus</name>
    <dbReference type="NCBI Taxonomy" id="502259"/>
    <lineage>
        <taxon>Bacteria</taxon>
        <taxon>Pseudomonadati</taxon>
        <taxon>Bacteroidota</taxon>
        <taxon>Cytophagia</taxon>
        <taxon>Cytophagales</taxon>
        <taxon>Flectobacillaceae</taxon>
        <taxon>Flectobacillus</taxon>
    </lineage>
</organism>
<evidence type="ECO:0000259" key="2">
    <source>
        <dbReference type="Pfam" id="PF18962"/>
    </source>
</evidence>
<dbReference type="Pfam" id="PF18962">
    <property type="entry name" value="Por_Secre_tail"/>
    <property type="match status" value="1"/>
</dbReference>
<sequence length="164" mass="18179">MNKFYYLFFFSTAISLSGIAQNTSTQEVQSDYIKSSKATTVPTHYRASKAVVLQSGFKAKGKNGFSAKIQHFPLKESITSVSLTVSPNPVQDEAIVQVKLPQSTLVSLSVSNVSGESITQLLQQEYKEAGEYRLMLNTQDWTSGMYLLHLRTSQGITTFKVIKP</sequence>
<accession>A0ABT6YER2</accession>
<dbReference type="EMBL" id="JASHIF010000025">
    <property type="protein sequence ID" value="MDI9862079.1"/>
    <property type="molecule type" value="Genomic_DNA"/>
</dbReference>